<dbReference type="AlphaFoldDB" id="A0A3L9Y2T1"/>
<dbReference type="EMBL" id="RCNT01000007">
    <property type="protein sequence ID" value="RMA41578.1"/>
    <property type="molecule type" value="Genomic_DNA"/>
</dbReference>
<evidence type="ECO:0000313" key="2">
    <source>
        <dbReference type="Proteomes" id="UP000281343"/>
    </source>
</evidence>
<evidence type="ECO:0000313" key="1">
    <source>
        <dbReference type="EMBL" id="RMA41578.1"/>
    </source>
</evidence>
<comment type="caution">
    <text evidence="1">The sequence shown here is derived from an EMBL/GenBank/DDBJ whole genome shotgun (WGS) entry which is preliminary data.</text>
</comment>
<keyword evidence="2" id="KW-1185">Reference proteome</keyword>
<organism evidence="1 2">
    <name type="scientific">Rhodophyticola porphyridii</name>
    <dbReference type="NCBI Taxonomy" id="1852017"/>
    <lineage>
        <taxon>Bacteria</taxon>
        <taxon>Pseudomonadati</taxon>
        <taxon>Pseudomonadota</taxon>
        <taxon>Alphaproteobacteria</taxon>
        <taxon>Rhodobacterales</taxon>
        <taxon>Roseobacteraceae</taxon>
        <taxon>Rhodophyticola</taxon>
    </lineage>
</organism>
<name>A0A3L9Y2T1_9RHOB</name>
<proteinExistence type="predicted"/>
<protein>
    <submittedName>
        <fullName evidence="1">Uncharacterized protein</fullName>
    </submittedName>
</protein>
<accession>A0A3L9Y2T1</accession>
<reference evidence="1 2" key="1">
    <citation type="submission" date="2018-10" db="EMBL/GenBank/DDBJ databases">
        <authorList>
            <person name="Jung H.S."/>
            <person name="Jeon C.O."/>
        </authorList>
    </citation>
    <scope>NUCLEOTIDE SEQUENCE [LARGE SCALE GENOMIC DNA]</scope>
    <source>
        <strain evidence="1 2">MA-7-27</strain>
    </source>
</reference>
<dbReference type="Proteomes" id="UP000281343">
    <property type="component" value="Unassembled WGS sequence"/>
</dbReference>
<sequence length="71" mass="7664">MGAGRATFPCSWLSGDCALWLDDGFNTRDQPQAEGMQRGRAAGPLAKMVLYYNTHLAFVAKSEIGSSLPTK</sequence>
<gene>
    <name evidence="1" type="ORF">D9R08_14880</name>
</gene>